<sequence>MGRMKEEEKIERTIRGLLKLPENRRCINCNSLGPQYVCTTFLTFVCTNCSGVHREFTHRVKSVSVAKFTTEEVSALQAGGNERARQIYFKDWDPQRHSFPDGSNLHRLRDFIKHVYVDRKFTGERSNELPRLRLSNKDESIESKKFNIFQSRSRSPRNEGNNEKRDKERSSPSGISDDRNIYYYDERNSPRYYQSNSRYGGYKRSPVRFEIVDNRFRDDEFGNRRFSSGENMSRSRSPDRKKNIYGSHSSVVNSSKEMLGEKMKALKFVEVSKASDGKGANDSAQHQKKIASSNDLESADGNPVEQGNTVVHEKGKSLCLIDFSTECEPPDSATMSQSQQVSSSNSGSSQTLIETSIKEMPSQAPNENSLENLLFELVPSTPYGDNKQEAGISFHAPAGQMPDLFSSVTSSSTTSTVNVLKQPSSAAEQSPHSVPKQVQDTYTGDDFKILSAEAKSSNRMELPMDLFAASYSTIPAPVSGWQTGPPPGGMGFDMQYYPNPMPVAAFSNSASSANPFDINDKRSQVQTTPFSSMTMAQGAQPNVLSPMSLMRTSSSGIHSSQLKAPQSSSPNASMIPLQFSSSGTDLSHNAYVEQQMQNNMITSRPQGSGGFGSDGAAFGSFNTTQQPTIRYSAPSNVTSFTSMGGNPFE</sequence>
<feature type="compositionally biased region" description="Polar residues" evidence="5">
    <location>
        <begin position="418"/>
        <end position="439"/>
    </location>
</feature>
<keyword evidence="3" id="KW-0862">Zinc</keyword>
<protein>
    <recommendedName>
        <fullName evidence="6">Arf-GAP domain-containing protein</fullName>
    </recommendedName>
</protein>
<keyword evidence="8" id="KW-1185">Reference proteome</keyword>
<comment type="caution">
    <text evidence="7">The sequence shown here is derived from an EMBL/GenBank/DDBJ whole genome shotgun (WGS) entry which is preliminary data.</text>
</comment>
<feature type="region of interest" description="Disordered" evidence="5">
    <location>
        <begin position="220"/>
        <end position="249"/>
    </location>
</feature>
<keyword evidence="1" id="KW-0479">Metal-binding</keyword>
<dbReference type="InterPro" id="IPR044820">
    <property type="entry name" value="AGD14-like"/>
</dbReference>
<dbReference type="PANTHER" id="PTHR46085">
    <property type="entry name" value="ARFGAP/RECO-RELATED"/>
    <property type="match status" value="1"/>
</dbReference>
<dbReference type="Gene3D" id="1.10.220.150">
    <property type="entry name" value="Arf GTPase activating protein"/>
    <property type="match status" value="1"/>
</dbReference>
<evidence type="ECO:0000256" key="5">
    <source>
        <dbReference type="SAM" id="MobiDB-lite"/>
    </source>
</evidence>
<dbReference type="PRINTS" id="PR00405">
    <property type="entry name" value="REVINTRACTNG"/>
</dbReference>
<feature type="compositionally biased region" description="Low complexity" evidence="5">
    <location>
        <begin position="336"/>
        <end position="350"/>
    </location>
</feature>
<dbReference type="InterPro" id="IPR001164">
    <property type="entry name" value="ArfGAP_dom"/>
</dbReference>
<feature type="region of interest" description="Disordered" evidence="5">
    <location>
        <begin position="276"/>
        <end position="307"/>
    </location>
</feature>
<dbReference type="PROSITE" id="PS50115">
    <property type="entry name" value="ARFGAP"/>
    <property type="match status" value="1"/>
</dbReference>
<dbReference type="AlphaFoldDB" id="A0A8K0H7N6"/>
<evidence type="ECO:0000256" key="4">
    <source>
        <dbReference type="PROSITE-ProRule" id="PRU00288"/>
    </source>
</evidence>
<evidence type="ECO:0000259" key="6">
    <source>
        <dbReference type="PROSITE" id="PS50115"/>
    </source>
</evidence>
<evidence type="ECO:0000256" key="1">
    <source>
        <dbReference type="ARBA" id="ARBA00022723"/>
    </source>
</evidence>
<evidence type="ECO:0000256" key="3">
    <source>
        <dbReference type="ARBA" id="ARBA00022833"/>
    </source>
</evidence>
<dbReference type="PANTHER" id="PTHR46085:SF16">
    <property type="entry name" value="ARFGAP_RECO-LIKE ZINC FINGER DOMAIN-CONTAINING PROTEIN"/>
    <property type="match status" value="1"/>
</dbReference>
<feature type="region of interest" description="Disordered" evidence="5">
    <location>
        <begin position="329"/>
        <end position="352"/>
    </location>
</feature>
<gene>
    <name evidence="7" type="ORF">FNV43_RR12400</name>
</gene>
<dbReference type="Pfam" id="PF01412">
    <property type="entry name" value="ArfGap"/>
    <property type="match status" value="1"/>
</dbReference>
<accession>A0A8K0H7N6</accession>
<dbReference type="InterPro" id="IPR038508">
    <property type="entry name" value="ArfGAP_dom_sf"/>
</dbReference>
<dbReference type="GO" id="GO:0005096">
    <property type="term" value="F:GTPase activator activity"/>
    <property type="evidence" value="ECO:0007669"/>
    <property type="project" value="InterPro"/>
</dbReference>
<dbReference type="InterPro" id="IPR037278">
    <property type="entry name" value="ARFGAP/RecO"/>
</dbReference>
<organism evidence="7 8">
    <name type="scientific">Rhamnella rubrinervis</name>
    <dbReference type="NCBI Taxonomy" id="2594499"/>
    <lineage>
        <taxon>Eukaryota</taxon>
        <taxon>Viridiplantae</taxon>
        <taxon>Streptophyta</taxon>
        <taxon>Embryophyta</taxon>
        <taxon>Tracheophyta</taxon>
        <taxon>Spermatophyta</taxon>
        <taxon>Magnoliopsida</taxon>
        <taxon>eudicotyledons</taxon>
        <taxon>Gunneridae</taxon>
        <taxon>Pentapetalae</taxon>
        <taxon>rosids</taxon>
        <taxon>fabids</taxon>
        <taxon>Rosales</taxon>
        <taxon>Rhamnaceae</taxon>
        <taxon>rhamnoid group</taxon>
        <taxon>Rhamneae</taxon>
        <taxon>Rhamnella</taxon>
    </lineage>
</organism>
<dbReference type="EMBL" id="VOIH02000005">
    <property type="protein sequence ID" value="KAF3447220.1"/>
    <property type="molecule type" value="Genomic_DNA"/>
</dbReference>
<feature type="region of interest" description="Disordered" evidence="5">
    <location>
        <begin position="416"/>
        <end position="439"/>
    </location>
</feature>
<proteinExistence type="predicted"/>
<evidence type="ECO:0000256" key="2">
    <source>
        <dbReference type="ARBA" id="ARBA00022771"/>
    </source>
</evidence>
<feature type="domain" description="Arf-GAP" evidence="6">
    <location>
        <begin position="11"/>
        <end position="129"/>
    </location>
</feature>
<evidence type="ECO:0000313" key="8">
    <source>
        <dbReference type="Proteomes" id="UP000796880"/>
    </source>
</evidence>
<dbReference type="Proteomes" id="UP000796880">
    <property type="component" value="Unassembled WGS sequence"/>
</dbReference>
<dbReference type="CDD" id="cd08838">
    <property type="entry name" value="ArfGap_AGFG"/>
    <property type="match status" value="1"/>
</dbReference>
<keyword evidence="2 4" id="KW-0863">Zinc-finger</keyword>
<dbReference type="GO" id="GO:0008270">
    <property type="term" value="F:zinc ion binding"/>
    <property type="evidence" value="ECO:0007669"/>
    <property type="project" value="UniProtKB-KW"/>
</dbReference>
<feature type="compositionally biased region" description="Polar residues" evidence="5">
    <location>
        <begin position="225"/>
        <end position="235"/>
    </location>
</feature>
<dbReference type="FunFam" id="1.10.220.150:FF:000005">
    <property type="entry name" value="Arf-GAP domain and FG repeat-containing protein 1"/>
    <property type="match status" value="1"/>
</dbReference>
<feature type="compositionally biased region" description="Basic and acidic residues" evidence="5">
    <location>
        <begin position="156"/>
        <end position="181"/>
    </location>
</feature>
<evidence type="ECO:0000313" key="7">
    <source>
        <dbReference type="EMBL" id="KAF3447220.1"/>
    </source>
</evidence>
<dbReference type="SMART" id="SM00105">
    <property type="entry name" value="ArfGap"/>
    <property type="match status" value="1"/>
</dbReference>
<reference evidence="7" key="1">
    <citation type="submission" date="2020-03" db="EMBL/GenBank/DDBJ databases">
        <title>A high-quality chromosome-level genome assembly of a woody plant with both climbing and erect habits, Rhamnella rubrinervis.</title>
        <authorList>
            <person name="Lu Z."/>
            <person name="Yang Y."/>
            <person name="Zhu X."/>
            <person name="Sun Y."/>
        </authorList>
    </citation>
    <scope>NUCLEOTIDE SEQUENCE</scope>
    <source>
        <strain evidence="7">BYM</strain>
        <tissue evidence="7">Leaf</tissue>
    </source>
</reference>
<name>A0A8K0H7N6_9ROSA</name>
<dbReference type="OrthoDB" id="6036at2759"/>
<dbReference type="SUPFAM" id="SSF57863">
    <property type="entry name" value="ArfGap/RecO-like zinc finger"/>
    <property type="match status" value="1"/>
</dbReference>
<feature type="region of interest" description="Disordered" evidence="5">
    <location>
        <begin position="145"/>
        <end position="181"/>
    </location>
</feature>